<proteinExistence type="predicted"/>
<dbReference type="AlphaFoldDB" id="A0A409XID3"/>
<dbReference type="EMBL" id="NHYD01001626">
    <property type="protein sequence ID" value="PPQ90509.1"/>
    <property type="molecule type" value="Genomic_DNA"/>
</dbReference>
<comment type="caution">
    <text evidence="2">The sequence shown here is derived from an EMBL/GenBank/DDBJ whole genome shotgun (WGS) entry which is preliminary data.</text>
</comment>
<accession>A0A409XID3</accession>
<sequence>QDQDQEIVCARARESPPSSPSSPDAPTFPLPLALQHQYQHTASYSVGSVGVPLLASLGSVGVPLLASRAWSRTHARENEEKEGEGEGEGEGENSRKRGLNYSMPRRVGVPQGGGGVDLDSSLLSS</sequence>
<keyword evidence="3" id="KW-1185">Reference proteome</keyword>
<feature type="compositionally biased region" description="Acidic residues" evidence="1">
    <location>
        <begin position="80"/>
        <end position="91"/>
    </location>
</feature>
<evidence type="ECO:0000313" key="3">
    <source>
        <dbReference type="Proteomes" id="UP000283269"/>
    </source>
</evidence>
<feature type="non-terminal residue" evidence="2">
    <location>
        <position position="1"/>
    </location>
</feature>
<name>A0A409XID3_PSICY</name>
<dbReference type="InParanoid" id="A0A409XID3"/>
<feature type="region of interest" description="Disordered" evidence="1">
    <location>
        <begin position="1"/>
        <end position="29"/>
    </location>
</feature>
<protein>
    <submittedName>
        <fullName evidence="2">Uncharacterized protein</fullName>
    </submittedName>
</protein>
<evidence type="ECO:0000256" key="1">
    <source>
        <dbReference type="SAM" id="MobiDB-lite"/>
    </source>
</evidence>
<feature type="region of interest" description="Disordered" evidence="1">
    <location>
        <begin position="68"/>
        <end position="125"/>
    </location>
</feature>
<dbReference type="Proteomes" id="UP000283269">
    <property type="component" value="Unassembled WGS sequence"/>
</dbReference>
<reference evidence="2 3" key="1">
    <citation type="journal article" date="2018" name="Evol. Lett.">
        <title>Horizontal gene cluster transfer increased hallucinogenic mushroom diversity.</title>
        <authorList>
            <person name="Reynolds H.T."/>
            <person name="Vijayakumar V."/>
            <person name="Gluck-Thaler E."/>
            <person name="Korotkin H.B."/>
            <person name="Matheny P.B."/>
            <person name="Slot J.C."/>
        </authorList>
    </citation>
    <scope>NUCLEOTIDE SEQUENCE [LARGE SCALE GENOMIC DNA]</scope>
    <source>
        <strain evidence="2 3">2631</strain>
    </source>
</reference>
<organism evidence="2 3">
    <name type="scientific">Psilocybe cyanescens</name>
    <dbReference type="NCBI Taxonomy" id="93625"/>
    <lineage>
        <taxon>Eukaryota</taxon>
        <taxon>Fungi</taxon>
        <taxon>Dikarya</taxon>
        <taxon>Basidiomycota</taxon>
        <taxon>Agaricomycotina</taxon>
        <taxon>Agaricomycetes</taxon>
        <taxon>Agaricomycetidae</taxon>
        <taxon>Agaricales</taxon>
        <taxon>Agaricineae</taxon>
        <taxon>Strophariaceae</taxon>
        <taxon>Psilocybe</taxon>
    </lineage>
</organism>
<gene>
    <name evidence="2" type="ORF">CVT25_014177</name>
</gene>
<evidence type="ECO:0000313" key="2">
    <source>
        <dbReference type="EMBL" id="PPQ90509.1"/>
    </source>
</evidence>